<dbReference type="AlphaFoldDB" id="A0A9X0WKA4"/>
<name>A0A9X0WKA4_9GAMM</name>
<evidence type="ECO:0000256" key="2">
    <source>
        <dbReference type="ARBA" id="ARBA00023015"/>
    </source>
</evidence>
<feature type="domain" description="HTH tetR-type" evidence="6">
    <location>
        <begin position="23"/>
        <end position="83"/>
    </location>
</feature>
<keyword evidence="1" id="KW-0678">Repressor</keyword>
<dbReference type="InterPro" id="IPR023772">
    <property type="entry name" value="DNA-bd_HTH_TetR-type_CS"/>
</dbReference>
<dbReference type="InterPro" id="IPR050109">
    <property type="entry name" value="HTH-type_TetR-like_transc_reg"/>
</dbReference>
<proteinExistence type="predicted"/>
<organism evidence="7 8">
    <name type="scientific">Thiocapsa imhoffii</name>
    <dbReference type="NCBI Taxonomy" id="382777"/>
    <lineage>
        <taxon>Bacteria</taxon>
        <taxon>Pseudomonadati</taxon>
        <taxon>Pseudomonadota</taxon>
        <taxon>Gammaproteobacteria</taxon>
        <taxon>Chromatiales</taxon>
        <taxon>Chromatiaceae</taxon>
        <taxon>Thiocapsa</taxon>
    </lineage>
</organism>
<dbReference type="InterPro" id="IPR013572">
    <property type="entry name" value="Tscrpt_reg_MAATS_C"/>
</dbReference>
<comment type="caution">
    <text evidence="7">The sequence shown here is derived from an EMBL/GenBank/DDBJ whole genome shotgun (WGS) entry which is preliminary data.</text>
</comment>
<evidence type="ECO:0000313" key="7">
    <source>
        <dbReference type="EMBL" id="MBK1646148.1"/>
    </source>
</evidence>
<dbReference type="EMBL" id="NRSD01000020">
    <property type="protein sequence ID" value="MBK1646148.1"/>
    <property type="molecule type" value="Genomic_DNA"/>
</dbReference>
<gene>
    <name evidence="7" type="ORF">CKO25_16145</name>
</gene>
<feature type="DNA-binding region" description="H-T-H motif" evidence="5">
    <location>
        <begin position="46"/>
        <end position="65"/>
    </location>
</feature>
<dbReference type="InterPro" id="IPR009057">
    <property type="entry name" value="Homeodomain-like_sf"/>
</dbReference>
<keyword evidence="4" id="KW-0804">Transcription</keyword>
<evidence type="ECO:0000256" key="3">
    <source>
        <dbReference type="ARBA" id="ARBA00023125"/>
    </source>
</evidence>
<sequence>MYDRSKPTIVNYGNMRRTKQEAEQTRQALLDAAEVVFLERGVSQATLEAIARAAGLTRGAIYWHFRDKTELYAAMLERVRLPLERVLEEVRAQPNSDPINVIEQMCLAALDRVVQDAQLRRVYTIVLHRCERDMGNPDWRDAELAGRRQAARVFLDCFHEAARRGRLRPSLTPELAVAALESYFTGLVYVWLLEPQRIDLATEAPELIRLFMRGFLNEDGDAAGGH</sequence>
<dbReference type="GO" id="GO:0000976">
    <property type="term" value="F:transcription cis-regulatory region binding"/>
    <property type="evidence" value="ECO:0007669"/>
    <property type="project" value="TreeGrafter"/>
</dbReference>
<dbReference type="PROSITE" id="PS50977">
    <property type="entry name" value="HTH_TETR_2"/>
    <property type="match status" value="1"/>
</dbReference>
<dbReference type="PROSITE" id="PS01081">
    <property type="entry name" value="HTH_TETR_1"/>
    <property type="match status" value="1"/>
</dbReference>
<protein>
    <recommendedName>
        <fullName evidence="6">HTH tetR-type domain-containing protein</fullName>
    </recommendedName>
</protein>
<keyword evidence="2" id="KW-0805">Transcription regulation</keyword>
<dbReference type="Pfam" id="PF00440">
    <property type="entry name" value="TetR_N"/>
    <property type="match status" value="1"/>
</dbReference>
<dbReference type="PANTHER" id="PTHR30055:SF240">
    <property type="entry name" value="HTH-TYPE TRANSCRIPTIONAL REGULATOR ACRR"/>
    <property type="match status" value="1"/>
</dbReference>
<dbReference type="Gene3D" id="1.10.357.10">
    <property type="entry name" value="Tetracycline Repressor, domain 2"/>
    <property type="match status" value="1"/>
</dbReference>
<keyword evidence="8" id="KW-1185">Reference proteome</keyword>
<dbReference type="PRINTS" id="PR00455">
    <property type="entry name" value="HTHTETR"/>
</dbReference>
<dbReference type="Pfam" id="PF08361">
    <property type="entry name" value="TetR_C_2"/>
    <property type="match status" value="1"/>
</dbReference>
<evidence type="ECO:0000259" key="6">
    <source>
        <dbReference type="PROSITE" id="PS50977"/>
    </source>
</evidence>
<dbReference type="PANTHER" id="PTHR30055">
    <property type="entry name" value="HTH-TYPE TRANSCRIPTIONAL REGULATOR RUTR"/>
    <property type="match status" value="1"/>
</dbReference>
<dbReference type="SUPFAM" id="SSF48498">
    <property type="entry name" value="Tetracyclin repressor-like, C-terminal domain"/>
    <property type="match status" value="1"/>
</dbReference>
<accession>A0A9X0WKA4</accession>
<dbReference type="InterPro" id="IPR036271">
    <property type="entry name" value="Tet_transcr_reg_TetR-rel_C_sf"/>
</dbReference>
<evidence type="ECO:0000256" key="4">
    <source>
        <dbReference type="ARBA" id="ARBA00023163"/>
    </source>
</evidence>
<reference evidence="7 8" key="1">
    <citation type="journal article" date="2020" name="Microorganisms">
        <title>Osmotic Adaptation and Compatible Solute Biosynthesis of Phototrophic Bacteria as Revealed from Genome Analyses.</title>
        <authorList>
            <person name="Imhoff J.F."/>
            <person name="Rahn T."/>
            <person name="Kunzel S."/>
            <person name="Keller A."/>
            <person name="Neulinger S.C."/>
        </authorList>
    </citation>
    <scope>NUCLEOTIDE SEQUENCE [LARGE SCALE GENOMIC DNA]</scope>
    <source>
        <strain evidence="7 8">DSM 21303</strain>
    </source>
</reference>
<dbReference type="SUPFAM" id="SSF46689">
    <property type="entry name" value="Homeodomain-like"/>
    <property type="match status" value="1"/>
</dbReference>
<evidence type="ECO:0000313" key="8">
    <source>
        <dbReference type="Proteomes" id="UP001138802"/>
    </source>
</evidence>
<dbReference type="Proteomes" id="UP001138802">
    <property type="component" value="Unassembled WGS sequence"/>
</dbReference>
<keyword evidence="3 5" id="KW-0238">DNA-binding</keyword>
<dbReference type="GO" id="GO:0003700">
    <property type="term" value="F:DNA-binding transcription factor activity"/>
    <property type="evidence" value="ECO:0007669"/>
    <property type="project" value="TreeGrafter"/>
</dbReference>
<dbReference type="InterPro" id="IPR001647">
    <property type="entry name" value="HTH_TetR"/>
</dbReference>
<evidence type="ECO:0000256" key="5">
    <source>
        <dbReference type="PROSITE-ProRule" id="PRU00335"/>
    </source>
</evidence>
<evidence type="ECO:0000256" key="1">
    <source>
        <dbReference type="ARBA" id="ARBA00022491"/>
    </source>
</evidence>